<dbReference type="Proteomes" id="UP000620124">
    <property type="component" value="Unassembled WGS sequence"/>
</dbReference>
<protein>
    <submittedName>
        <fullName evidence="7">Transcriptional activator protein acu-15</fullName>
    </submittedName>
</protein>
<evidence type="ECO:0000256" key="1">
    <source>
        <dbReference type="ARBA" id="ARBA00004123"/>
    </source>
</evidence>
<dbReference type="GO" id="GO:0008270">
    <property type="term" value="F:zinc ion binding"/>
    <property type="evidence" value="ECO:0007669"/>
    <property type="project" value="InterPro"/>
</dbReference>
<dbReference type="SMART" id="SM00066">
    <property type="entry name" value="GAL4"/>
    <property type="match status" value="1"/>
</dbReference>
<evidence type="ECO:0000259" key="6">
    <source>
        <dbReference type="PROSITE" id="PS50048"/>
    </source>
</evidence>
<proteinExistence type="predicted"/>
<reference evidence="7" key="1">
    <citation type="submission" date="2020-05" db="EMBL/GenBank/DDBJ databases">
        <title>Mycena genomes resolve the evolution of fungal bioluminescence.</title>
        <authorList>
            <person name="Tsai I.J."/>
        </authorList>
    </citation>
    <scope>NUCLEOTIDE SEQUENCE</scope>
    <source>
        <strain evidence="7">CCC161011</strain>
    </source>
</reference>
<dbReference type="PANTHER" id="PTHR47338">
    <property type="entry name" value="ZN(II)2CYS6 TRANSCRIPTION FACTOR (EUROFUNG)-RELATED"/>
    <property type="match status" value="1"/>
</dbReference>
<dbReference type="InterPro" id="IPR036864">
    <property type="entry name" value="Zn2-C6_fun-type_DNA-bd_sf"/>
</dbReference>
<evidence type="ECO:0000313" key="7">
    <source>
        <dbReference type="EMBL" id="KAF7332915.1"/>
    </source>
</evidence>
<evidence type="ECO:0000256" key="2">
    <source>
        <dbReference type="ARBA" id="ARBA00022723"/>
    </source>
</evidence>
<dbReference type="GO" id="GO:0003677">
    <property type="term" value="F:DNA binding"/>
    <property type="evidence" value="ECO:0007669"/>
    <property type="project" value="InterPro"/>
</dbReference>
<dbReference type="OrthoDB" id="2309723at2759"/>
<dbReference type="SUPFAM" id="SSF57701">
    <property type="entry name" value="Zn2/Cys6 DNA-binding domain"/>
    <property type="match status" value="1"/>
</dbReference>
<evidence type="ECO:0000256" key="3">
    <source>
        <dbReference type="ARBA" id="ARBA00023015"/>
    </source>
</evidence>
<name>A0A8H6X2F0_9AGAR</name>
<dbReference type="Pfam" id="PF00172">
    <property type="entry name" value="Zn_clus"/>
    <property type="match status" value="1"/>
</dbReference>
<comment type="subcellular location">
    <subcellularLocation>
        <location evidence="1">Nucleus</location>
    </subcellularLocation>
</comment>
<organism evidence="7 8">
    <name type="scientific">Mycena venus</name>
    <dbReference type="NCBI Taxonomy" id="2733690"/>
    <lineage>
        <taxon>Eukaryota</taxon>
        <taxon>Fungi</taxon>
        <taxon>Dikarya</taxon>
        <taxon>Basidiomycota</taxon>
        <taxon>Agaricomycotina</taxon>
        <taxon>Agaricomycetes</taxon>
        <taxon>Agaricomycetidae</taxon>
        <taxon>Agaricales</taxon>
        <taxon>Marasmiineae</taxon>
        <taxon>Mycenaceae</taxon>
        <taxon>Mycena</taxon>
    </lineage>
</organism>
<dbReference type="InterPro" id="IPR001138">
    <property type="entry name" value="Zn2Cys6_DnaBD"/>
</dbReference>
<comment type="caution">
    <text evidence="7">The sequence shown here is derived from an EMBL/GenBank/DDBJ whole genome shotgun (WGS) entry which is preliminary data.</text>
</comment>
<evidence type="ECO:0000313" key="8">
    <source>
        <dbReference type="Proteomes" id="UP000620124"/>
    </source>
</evidence>
<dbReference type="PANTHER" id="PTHR47338:SF29">
    <property type="entry name" value="ZN(2)-C6 FUNGAL-TYPE DOMAIN-CONTAINING PROTEIN"/>
    <property type="match status" value="1"/>
</dbReference>
<dbReference type="GO" id="GO:0000981">
    <property type="term" value="F:DNA-binding transcription factor activity, RNA polymerase II-specific"/>
    <property type="evidence" value="ECO:0007669"/>
    <property type="project" value="InterPro"/>
</dbReference>
<gene>
    <name evidence="7" type="ORF">MVEN_02397300</name>
</gene>
<evidence type="ECO:0000256" key="5">
    <source>
        <dbReference type="ARBA" id="ARBA00023242"/>
    </source>
</evidence>
<keyword evidence="4" id="KW-0804">Transcription</keyword>
<dbReference type="Gene3D" id="4.10.240.10">
    <property type="entry name" value="Zn(2)-C6 fungal-type DNA-binding domain"/>
    <property type="match status" value="1"/>
</dbReference>
<dbReference type="SMART" id="SM00906">
    <property type="entry name" value="Fungal_trans"/>
    <property type="match status" value="1"/>
</dbReference>
<dbReference type="CDD" id="cd00067">
    <property type="entry name" value="GAL4"/>
    <property type="match status" value="1"/>
</dbReference>
<dbReference type="AlphaFoldDB" id="A0A8H6X2F0"/>
<dbReference type="GO" id="GO:0006351">
    <property type="term" value="P:DNA-templated transcription"/>
    <property type="evidence" value="ECO:0007669"/>
    <property type="project" value="InterPro"/>
</dbReference>
<accession>A0A8H6X2F0</accession>
<evidence type="ECO:0000256" key="4">
    <source>
        <dbReference type="ARBA" id="ARBA00023163"/>
    </source>
</evidence>
<dbReference type="GO" id="GO:0005634">
    <property type="term" value="C:nucleus"/>
    <property type="evidence" value="ECO:0007669"/>
    <property type="project" value="UniProtKB-SubCell"/>
</dbReference>
<dbReference type="CDD" id="cd12148">
    <property type="entry name" value="fungal_TF_MHR"/>
    <property type="match status" value="1"/>
</dbReference>
<dbReference type="InterPro" id="IPR007219">
    <property type="entry name" value="XnlR_reg_dom"/>
</dbReference>
<dbReference type="PROSITE" id="PS00463">
    <property type="entry name" value="ZN2_CY6_FUNGAL_1"/>
    <property type="match status" value="1"/>
</dbReference>
<keyword evidence="8" id="KW-1185">Reference proteome</keyword>
<sequence>MPQNLASFTGNSHRHTLPRGMACATCRRRKIKCDGHKPCKQCRRSSHTTDCQYPLVARNGAQRSQRPMTIKLETPIAVLRTSSYDDNSSIFFQGPPDSEEIPLAWTMPVSVGIAASPPPKDETRPSASHMLDPVIENPPLDVIERLVDAFFGNFSQVGFFLDVAAFRHSALLAVPFNSCQRPLPVLLTAVCAWGSRFSPALRHPVYNEDAFLVYTLQNMNHNLDGDHPKRVLHSIQAHVLVSLYYFTLGRPMEGIYHSNAAVSLALSAGLHLIKSTQSRDSEIQDTPLRSPCSLSDLAERIDGFWTVVIVNNYWAASFGSPSAIQYCDTPIDTPWPLDLDDHVSPELFELPVGCLIVDGFSTLALHSKASILLERAISFSANNADDFDDMESDAFDVLLDQFMLSLPLGLGLGCGDELKPRLLVLQTLTHAAIIRLHAHRCHTSDESRRKYLTAAAAVINIITNTDFSTWRHIDPIMGILWTTVGEVFVAELSNAEILGGGAAGSLTEQYQDLTFCLETILSAMRSFSSIPLMERFCVRLEEAYANTLLEN</sequence>
<feature type="domain" description="Zn(2)-C6 fungal-type" evidence="6">
    <location>
        <begin position="22"/>
        <end position="53"/>
    </location>
</feature>
<keyword evidence="5" id="KW-0539">Nucleus</keyword>
<keyword evidence="3" id="KW-0805">Transcription regulation</keyword>
<keyword evidence="2" id="KW-0479">Metal-binding</keyword>
<dbReference type="Pfam" id="PF04082">
    <property type="entry name" value="Fungal_trans"/>
    <property type="match status" value="1"/>
</dbReference>
<dbReference type="EMBL" id="JACAZI010000031">
    <property type="protein sequence ID" value="KAF7332915.1"/>
    <property type="molecule type" value="Genomic_DNA"/>
</dbReference>
<dbReference type="InterPro" id="IPR050815">
    <property type="entry name" value="TF_fung"/>
</dbReference>
<dbReference type="PROSITE" id="PS50048">
    <property type="entry name" value="ZN2_CY6_FUNGAL_2"/>
    <property type="match status" value="1"/>
</dbReference>